<feature type="region of interest" description="Disordered" evidence="1">
    <location>
        <begin position="1"/>
        <end position="21"/>
    </location>
</feature>
<dbReference type="Pfam" id="PF01569">
    <property type="entry name" value="PAP2"/>
    <property type="match status" value="2"/>
</dbReference>
<dbReference type="SMART" id="SM00014">
    <property type="entry name" value="acidPPc"/>
    <property type="match status" value="2"/>
</dbReference>
<dbReference type="PANTHER" id="PTHR14969:SF13">
    <property type="entry name" value="AT30094P"/>
    <property type="match status" value="1"/>
</dbReference>
<evidence type="ECO:0000259" key="3">
    <source>
        <dbReference type="SMART" id="SM00014"/>
    </source>
</evidence>
<dbReference type="RefSeq" id="WP_158257216.1">
    <property type="nucleotide sequence ID" value="NZ_PTJD01000007.1"/>
</dbReference>
<feature type="transmembrane region" description="Helical" evidence="2">
    <location>
        <begin position="430"/>
        <end position="449"/>
    </location>
</feature>
<dbReference type="EMBL" id="PTJD01000007">
    <property type="protein sequence ID" value="PPK94736.1"/>
    <property type="molecule type" value="Genomic_DNA"/>
</dbReference>
<feature type="transmembrane region" description="Helical" evidence="2">
    <location>
        <begin position="190"/>
        <end position="211"/>
    </location>
</feature>
<feature type="transmembrane region" description="Helical" evidence="2">
    <location>
        <begin position="358"/>
        <end position="379"/>
    </location>
</feature>
<dbReference type="CDD" id="cd03392">
    <property type="entry name" value="PAP2_like_2"/>
    <property type="match status" value="2"/>
</dbReference>
<reference evidence="4 5" key="1">
    <citation type="submission" date="2018-02" db="EMBL/GenBank/DDBJ databases">
        <title>Genomic Encyclopedia of Archaeal and Bacterial Type Strains, Phase II (KMG-II): from individual species to whole genera.</title>
        <authorList>
            <person name="Goeker M."/>
        </authorList>
    </citation>
    <scope>NUCLEOTIDE SEQUENCE [LARGE SCALE GENOMIC DNA]</scope>
    <source>
        <strain evidence="4 5">DSM 22857</strain>
    </source>
</reference>
<comment type="caution">
    <text evidence="4">The sequence shown here is derived from an EMBL/GenBank/DDBJ whole genome shotgun (WGS) entry which is preliminary data.</text>
</comment>
<keyword evidence="5" id="KW-1185">Reference proteome</keyword>
<feature type="transmembrane region" description="Helical" evidence="2">
    <location>
        <begin position="399"/>
        <end position="418"/>
    </location>
</feature>
<feature type="region of interest" description="Disordered" evidence="1">
    <location>
        <begin position="240"/>
        <end position="262"/>
    </location>
</feature>
<gene>
    <name evidence="4" type="ORF">CLV92_107239</name>
</gene>
<feature type="transmembrane region" description="Helical" evidence="2">
    <location>
        <begin position="323"/>
        <end position="346"/>
    </location>
</feature>
<dbReference type="OrthoDB" id="5289372at2"/>
<evidence type="ECO:0000313" key="5">
    <source>
        <dbReference type="Proteomes" id="UP000239485"/>
    </source>
</evidence>
<dbReference type="PANTHER" id="PTHR14969">
    <property type="entry name" value="SPHINGOSINE-1-PHOSPHATE PHOSPHOHYDROLASE"/>
    <property type="match status" value="1"/>
</dbReference>
<feature type="compositionally biased region" description="Basic and acidic residues" evidence="1">
    <location>
        <begin position="240"/>
        <end position="252"/>
    </location>
</feature>
<keyword evidence="2" id="KW-1133">Transmembrane helix</keyword>
<name>A0A2S6IKN7_9ACTN</name>
<dbReference type="InterPro" id="IPR036938">
    <property type="entry name" value="PAP2/HPO_sf"/>
</dbReference>
<evidence type="ECO:0000256" key="2">
    <source>
        <dbReference type="SAM" id="Phobius"/>
    </source>
</evidence>
<dbReference type="Proteomes" id="UP000239485">
    <property type="component" value="Unassembled WGS sequence"/>
</dbReference>
<feature type="transmembrane region" description="Helical" evidence="2">
    <location>
        <begin position="272"/>
        <end position="294"/>
    </location>
</feature>
<protein>
    <submittedName>
        <fullName evidence="4">Undecaprenyl-diphosphatase</fullName>
    </submittedName>
</protein>
<dbReference type="AlphaFoldDB" id="A0A2S6IKN7"/>
<evidence type="ECO:0000256" key="1">
    <source>
        <dbReference type="SAM" id="MobiDB-lite"/>
    </source>
</evidence>
<sequence>MNAAGTGGAAHSARDTPAEQPPTAAALGRFELRAFLGVSALVLGALPFLALLLLVRQQWEPLQRVDEGIAAWLNGLVAPHPTAVTVLERVTELGGSAEAGYVFALATLTLAVQRKWRLVAYTATTGICLAVLVPLTKLAVGRQRPDVPLPVAATPSDASFPSGHAMTALVTWSVVALLLMPAVRRRARPWLLAAAAAIALIVGLTRLALGVHFTSDVLAGWALGSGVVAVTTATFQTWRHHDGDPHPVREGLQETGSSHHDRRATLPPLQALLRLVLAGIALVGLFTAVGFFILRHSGPGILRWDDDVVDRFVQARTPQRTEIALIVSDLSGTPTMILATLAIVVLGRALSGRWRVSFFAVATVTGETLVYFTTSNLVVRARPDVLQLTPGPVIGFSWPSGHTAAAVALYGTIAVLVLTRTRSRWRWAVLLLPVLIPPMVGASRIYLAAHHPSDVLAGLVLGWTWVAISTHYALQPRVTAPVPLPHGPGQPHASG</sequence>
<keyword evidence="2" id="KW-0812">Transmembrane</keyword>
<proteinExistence type="predicted"/>
<dbReference type="Gene3D" id="1.20.144.10">
    <property type="entry name" value="Phosphatidic acid phosphatase type 2/haloperoxidase"/>
    <property type="match status" value="2"/>
</dbReference>
<dbReference type="SUPFAM" id="SSF48317">
    <property type="entry name" value="Acid phosphatase/Vanadium-dependent haloperoxidase"/>
    <property type="match status" value="2"/>
</dbReference>
<feature type="transmembrane region" description="Helical" evidence="2">
    <location>
        <begin position="217"/>
        <end position="235"/>
    </location>
</feature>
<feature type="domain" description="Phosphatidic acid phosphatase type 2/haloperoxidase" evidence="3">
    <location>
        <begin position="356"/>
        <end position="470"/>
    </location>
</feature>
<organism evidence="4 5">
    <name type="scientific">Kineococcus xinjiangensis</name>
    <dbReference type="NCBI Taxonomy" id="512762"/>
    <lineage>
        <taxon>Bacteria</taxon>
        <taxon>Bacillati</taxon>
        <taxon>Actinomycetota</taxon>
        <taxon>Actinomycetes</taxon>
        <taxon>Kineosporiales</taxon>
        <taxon>Kineosporiaceae</taxon>
        <taxon>Kineococcus</taxon>
    </lineage>
</organism>
<feature type="transmembrane region" description="Helical" evidence="2">
    <location>
        <begin position="160"/>
        <end position="183"/>
    </location>
</feature>
<evidence type="ECO:0000313" key="4">
    <source>
        <dbReference type="EMBL" id="PPK94736.1"/>
    </source>
</evidence>
<accession>A0A2S6IKN7</accession>
<feature type="transmembrane region" description="Helical" evidence="2">
    <location>
        <begin position="118"/>
        <end position="140"/>
    </location>
</feature>
<dbReference type="InterPro" id="IPR000326">
    <property type="entry name" value="PAP2/HPO"/>
</dbReference>
<keyword evidence="2" id="KW-0472">Membrane</keyword>
<feature type="transmembrane region" description="Helical" evidence="2">
    <location>
        <begin position="34"/>
        <end position="55"/>
    </location>
</feature>
<feature type="domain" description="Phosphatidic acid phosphatase type 2/haloperoxidase" evidence="3">
    <location>
        <begin position="118"/>
        <end position="232"/>
    </location>
</feature>